<feature type="domain" description="Myb-like" evidence="2">
    <location>
        <begin position="111"/>
        <end position="161"/>
    </location>
</feature>
<dbReference type="InterPro" id="IPR017930">
    <property type="entry name" value="Myb_dom"/>
</dbReference>
<dbReference type="InterPro" id="IPR017956">
    <property type="entry name" value="AT_hook_DNA-bd_motif"/>
</dbReference>
<protein>
    <recommendedName>
        <fullName evidence="6">Myb-like domain-containing protein</fullName>
    </recommendedName>
</protein>
<feature type="domain" description="HTH myb-type" evidence="3">
    <location>
        <begin position="111"/>
        <end position="162"/>
    </location>
</feature>
<name>A0A0E9NRS9_SAICN</name>
<reference evidence="4 5" key="1">
    <citation type="journal article" date="2011" name="J. Gen. Appl. Microbiol.">
        <title>Draft genome sequencing of the enigmatic yeast Saitoella complicata.</title>
        <authorList>
            <person name="Nishida H."/>
            <person name="Hamamoto M."/>
            <person name="Sugiyama J."/>
        </authorList>
    </citation>
    <scope>NUCLEOTIDE SEQUENCE [LARGE SCALE GENOMIC DNA]</scope>
    <source>
        <strain evidence="4 5">NRRL Y-17804</strain>
    </source>
</reference>
<reference evidence="4 5" key="3">
    <citation type="journal article" date="2015" name="Genome Announc.">
        <title>Draft Genome Sequence of the Archiascomycetous Yeast Saitoella complicata.</title>
        <authorList>
            <person name="Yamauchi K."/>
            <person name="Kondo S."/>
            <person name="Hamamoto M."/>
            <person name="Takahashi Y."/>
            <person name="Ogura Y."/>
            <person name="Hayashi T."/>
            <person name="Nishida H."/>
        </authorList>
    </citation>
    <scope>NUCLEOTIDE SEQUENCE [LARGE SCALE GENOMIC DNA]</scope>
    <source>
        <strain evidence="4 5">NRRL Y-17804</strain>
    </source>
</reference>
<dbReference type="InterPro" id="IPR001005">
    <property type="entry name" value="SANT/Myb"/>
</dbReference>
<evidence type="ECO:0000259" key="2">
    <source>
        <dbReference type="PROSITE" id="PS50090"/>
    </source>
</evidence>
<reference evidence="4 5" key="2">
    <citation type="journal article" date="2014" name="J. Gen. Appl. Microbiol.">
        <title>The early diverging ascomycetous budding yeast Saitoella complicata has three histone deacetylases belonging to the Clr6, Hos2, and Rpd3 lineages.</title>
        <authorList>
            <person name="Nishida H."/>
            <person name="Matsumoto T."/>
            <person name="Kondo S."/>
            <person name="Hamamoto M."/>
            <person name="Yoshikawa H."/>
        </authorList>
    </citation>
    <scope>NUCLEOTIDE SEQUENCE [LARGE SCALE GENOMIC DNA]</scope>
    <source>
        <strain evidence="4 5">NRRL Y-17804</strain>
    </source>
</reference>
<dbReference type="InterPro" id="IPR009057">
    <property type="entry name" value="Homeodomain-like_sf"/>
</dbReference>
<proteinExistence type="predicted"/>
<sequence>MDHYLAENIVPTLLRNPAPQVDAPKKRGRPPKPISTNGIKKEQLVVSVSHEAEPPSPKRGRGRPKGVVQAPAWTEEDVERITELRAGGAPWNAIAEEYQMNACTVHARFKAAEAKKTVWTEEEDHSLKEEIRKYETEKWSVIASKMGKTVKAVTVRAKVLTL</sequence>
<dbReference type="PROSITE" id="PS51294">
    <property type="entry name" value="HTH_MYB"/>
    <property type="match status" value="1"/>
</dbReference>
<evidence type="ECO:0000313" key="5">
    <source>
        <dbReference type="Proteomes" id="UP000033140"/>
    </source>
</evidence>
<feature type="region of interest" description="Disordered" evidence="1">
    <location>
        <begin position="1"/>
        <end position="71"/>
    </location>
</feature>
<evidence type="ECO:0000259" key="3">
    <source>
        <dbReference type="PROSITE" id="PS51294"/>
    </source>
</evidence>
<dbReference type="RefSeq" id="XP_019021779.1">
    <property type="nucleotide sequence ID" value="XM_019170831.1"/>
</dbReference>
<comment type="caution">
    <text evidence="4">The sequence shown here is derived from an EMBL/GenBank/DDBJ whole genome shotgun (WGS) entry which is preliminary data.</text>
</comment>
<dbReference type="SUPFAM" id="SSF46689">
    <property type="entry name" value="Homeodomain-like"/>
    <property type="match status" value="2"/>
</dbReference>
<dbReference type="Pfam" id="PF02178">
    <property type="entry name" value="AT_hook"/>
    <property type="match status" value="2"/>
</dbReference>
<evidence type="ECO:0000256" key="1">
    <source>
        <dbReference type="SAM" id="MobiDB-lite"/>
    </source>
</evidence>
<dbReference type="Pfam" id="PF00249">
    <property type="entry name" value="Myb_DNA-binding"/>
    <property type="match status" value="1"/>
</dbReference>
<dbReference type="Proteomes" id="UP000033140">
    <property type="component" value="Unassembled WGS sequence"/>
</dbReference>
<dbReference type="STRING" id="698492.A0A0E9NRS9"/>
<dbReference type="SMART" id="SM00384">
    <property type="entry name" value="AT_hook"/>
    <property type="match status" value="2"/>
</dbReference>
<dbReference type="AlphaFoldDB" id="A0A0E9NRS9"/>
<dbReference type="GO" id="GO:0003677">
    <property type="term" value="F:DNA binding"/>
    <property type="evidence" value="ECO:0007669"/>
    <property type="project" value="InterPro"/>
</dbReference>
<evidence type="ECO:0000313" key="4">
    <source>
        <dbReference type="EMBL" id="GAO52135.1"/>
    </source>
</evidence>
<keyword evidence="5" id="KW-1185">Reference proteome</keyword>
<dbReference type="CDD" id="cd00167">
    <property type="entry name" value="SANT"/>
    <property type="match status" value="1"/>
</dbReference>
<gene>
    <name evidence="4" type="ORF">G7K_6221-t1</name>
</gene>
<accession>A0A0E9NRS9</accession>
<organism evidence="4 5">
    <name type="scientific">Saitoella complicata (strain BCRC 22490 / CBS 7301 / JCM 7358 / NBRC 10748 / NRRL Y-17804)</name>
    <dbReference type="NCBI Taxonomy" id="698492"/>
    <lineage>
        <taxon>Eukaryota</taxon>
        <taxon>Fungi</taxon>
        <taxon>Dikarya</taxon>
        <taxon>Ascomycota</taxon>
        <taxon>Taphrinomycotina</taxon>
        <taxon>Taphrinomycotina incertae sedis</taxon>
        <taxon>Saitoella</taxon>
    </lineage>
</organism>
<dbReference type="Gene3D" id="1.10.10.60">
    <property type="entry name" value="Homeodomain-like"/>
    <property type="match status" value="1"/>
</dbReference>
<evidence type="ECO:0008006" key="6">
    <source>
        <dbReference type="Google" id="ProtNLM"/>
    </source>
</evidence>
<dbReference type="PROSITE" id="PS50090">
    <property type="entry name" value="MYB_LIKE"/>
    <property type="match status" value="1"/>
</dbReference>
<dbReference type="EMBL" id="BACD03000061">
    <property type="protein sequence ID" value="GAO52135.1"/>
    <property type="molecule type" value="Genomic_DNA"/>
</dbReference>
<dbReference type="OrthoDB" id="2143914at2759"/>